<proteinExistence type="predicted"/>
<protein>
    <submittedName>
        <fullName evidence="1">Uncharacterized protein</fullName>
    </submittedName>
</protein>
<evidence type="ECO:0000313" key="2">
    <source>
        <dbReference type="Proteomes" id="UP000805193"/>
    </source>
</evidence>
<evidence type="ECO:0000313" key="1">
    <source>
        <dbReference type="EMBL" id="KAG0436995.1"/>
    </source>
</evidence>
<reference evidence="1 2" key="1">
    <citation type="journal article" date="2020" name="Cell">
        <title>Large-Scale Comparative Analyses of Tick Genomes Elucidate Their Genetic Diversity and Vector Capacities.</title>
        <authorList>
            <consortium name="Tick Genome and Microbiome Consortium (TIGMIC)"/>
            <person name="Jia N."/>
            <person name="Wang J."/>
            <person name="Shi W."/>
            <person name="Du L."/>
            <person name="Sun Y."/>
            <person name="Zhan W."/>
            <person name="Jiang J.F."/>
            <person name="Wang Q."/>
            <person name="Zhang B."/>
            <person name="Ji P."/>
            <person name="Bell-Sakyi L."/>
            <person name="Cui X.M."/>
            <person name="Yuan T.T."/>
            <person name="Jiang B.G."/>
            <person name="Yang W.F."/>
            <person name="Lam T.T."/>
            <person name="Chang Q.C."/>
            <person name="Ding S.J."/>
            <person name="Wang X.J."/>
            <person name="Zhu J.G."/>
            <person name="Ruan X.D."/>
            <person name="Zhao L."/>
            <person name="Wei J.T."/>
            <person name="Ye R.Z."/>
            <person name="Que T.C."/>
            <person name="Du C.H."/>
            <person name="Zhou Y.H."/>
            <person name="Cheng J.X."/>
            <person name="Dai P.F."/>
            <person name="Guo W.B."/>
            <person name="Han X.H."/>
            <person name="Huang E.J."/>
            <person name="Li L.F."/>
            <person name="Wei W."/>
            <person name="Gao Y.C."/>
            <person name="Liu J.Z."/>
            <person name="Shao H.Z."/>
            <person name="Wang X."/>
            <person name="Wang C.C."/>
            <person name="Yang T.C."/>
            <person name="Huo Q.B."/>
            <person name="Li W."/>
            <person name="Chen H.Y."/>
            <person name="Chen S.E."/>
            <person name="Zhou L.G."/>
            <person name="Ni X.B."/>
            <person name="Tian J.H."/>
            <person name="Sheng Y."/>
            <person name="Liu T."/>
            <person name="Pan Y.S."/>
            <person name="Xia L.Y."/>
            <person name="Li J."/>
            <person name="Zhao F."/>
            <person name="Cao W.C."/>
        </authorList>
    </citation>
    <scope>NUCLEOTIDE SEQUENCE [LARGE SCALE GENOMIC DNA]</scope>
    <source>
        <strain evidence="1">Iper-2018</strain>
    </source>
</reference>
<comment type="caution">
    <text evidence="1">The sequence shown here is derived from an EMBL/GenBank/DDBJ whole genome shotgun (WGS) entry which is preliminary data.</text>
</comment>
<name>A0AC60QMQ8_IXOPE</name>
<sequence length="200" mass="22195">MPVNRTPPRTSRPSDVLSPGRLPFAEDAGVRRSRRTRGQSPELGLLPDRPRPKKTTMANQSQAPAAPVIYMPVAPRTAAPFHGELYEEVEDWIDQYDRHTGRYDTSPEETELTSMALTVAKPSATKSAKRTTSYVFYEIMLPLFLLAGLALSAFLFVRIVENVIEARNATKETEGTPDHSLKLVPVERPSLSSGVTTEME</sequence>
<dbReference type="EMBL" id="JABSTQ010006591">
    <property type="protein sequence ID" value="KAG0436995.1"/>
    <property type="molecule type" value="Genomic_DNA"/>
</dbReference>
<keyword evidence="2" id="KW-1185">Reference proteome</keyword>
<accession>A0AC60QMQ8</accession>
<dbReference type="Proteomes" id="UP000805193">
    <property type="component" value="Unassembled WGS sequence"/>
</dbReference>
<organism evidence="1 2">
    <name type="scientific">Ixodes persulcatus</name>
    <name type="common">Taiga tick</name>
    <dbReference type="NCBI Taxonomy" id="34615"/>
    <lineage>
        <taxon>Eukaryota</taxon>
        <taxon>Metazoa</taxon>
        <taxon>Ecdysozoa</taxon>
        <taxon>Arthropoda</taxon>
        <taxon>Chelicerata</taxon>
        <taxon>Arachnida</taxon>
        <taxon>Acari</taxon>
        <taxon>Parasitiformes</taxon>
        <taxon>Ixodida</taxon>
        <taxon>Ixodoidea</taxon>
        <taxon>Ixodidae</taxon>
        <taxon>Ixodinae</taxon>
        <taxon>Ixodes</taxon>
    </lineage>
</organism>
<feature type="non-terminal residue" evidence="1">
    <location>
        <position position="200"/>
    </location>
</feature>
<gene>
    <name evidence="1" type="ORF">HPB47_017661</name>
</gene>